<dbReference type="Pfam" id="PF26002">
    <property type="entry name" value="Beta-barrel_AprE"/>
    <property type="match status" value="1"/>
</dbReference>
<keyword evidence="13" id="KW-1185">Reference proteome</keyword>
<evidence type="ECO:0000313" key="13">
    <source>
        <dbReference type="Proteomes" id="UP001329151"/>
    </source>
</evidence>
<evidence type="ECO:0000256" key="4">
    <source>
        <dbReference type="ARBA" id="ARBA00022475"/>
    </source>
</evidence>
<feature type="domain" description="AprE-like long alpha-helical hairpin" evidence="10">
    <location>
        <begin position="110"/>
        <end position="297"/>
    </location>
</feature>
<dbReference type="Proteomes" id="UP001329151">
    <property type="component" value="Chromosome"/>
</dbReference>
<protein>
    <recommendedName>
        <fullName evidence="9">Membrane fusion protein (MFP) family protein</fullName>
    </recommendedName>
</protein>
<evidence type="ECO:0000259" key="11">
    <source>
        <dbReference type="Pfam" id="PF26002"/>
    </source>
</evidence>
<dbReference type="InterPro" id="IPR058982">
    <property type="entry name" value="Beta-barrel_AprE"/>
</dbReference>
<keyword evidence="7 9" id="KW-1133">Transmembrane helix</keyword>
<dbReference type="AlphaFoldDB" id="A0AA86IX55"/>
<dbReference type="InterPro" id="IPR050739">
    <property type="entry name" value="MFP"/>
</dbReference>
<dbReference type="GO" id="GO:0005886">
    <property type="term" value="C:plasma membrane"/>
    <property type="evidence" value="ECO:0007669"/>
    <property type="project" value="UniProtKB-SubCell"/>
</dbReference>
<dbReference type="Gene3D" id="2.40.30.170">
    <property type="match status" value="1"/>
</dbReference>
<dbReference type="InterPro" id="IPR010129">
    <property type="entry name" value="T1SS_HlyD"/>
</dbReference>
<dbReference type="Gene3D" id="2.40.50.100">
    <property type="match status" value="1"/>
</dbReference>
<evidence type="ECO:0000256" key="1">
    <source>
        <dbReference type="ARBA" id="ARBA00004377"/>
    </source>
</evidence>
<keyword evidence="5 9" id="KW-0997">Cell inner membrane</keyword>
<evidence type="ECO:0000256" key="5">
    <source>
        <dbReference type="ARBA" id="ARBA00022519"/>
    </source>
</evidence>
<evidence type="ECO:0000256" key="8">
    <source>
        <dbReference type="ARBA" id="ARBA00023136"/>
    </source>
</evidence>
<keyword evidence="4 9" id="KW-1003">Cell membrane</keyword>
<evidence type="ECO:0000256" key="3">
    <source>
        <dbReference type="ARBA" id="ARBA00022448"/>
    </source>
</evidence>
<dbReference type="InterPro" id="IPR058781">
    <property type="entry name" value="HH_AprE-like"/>
</dbReference>
<feature type="transmembrane region" description="Helical" evidence="9">
    <location>
        <begin position="36"/>
        <end position="54"/>
    </location>
</feature>
<keyword evidence="6 9" id="KW-0812">Transmembrane</keyword>
<proteinExistence type="inferred from homology"/>
<evidence type="ECO:0000256" key="9">
    <source>
        <dbReference type="RuleBase" id="RU365093"/>
    </source>
</evidence>
<dbReference type="RefSeq" id="WP_338284633.1">
    <property type="nucleotide sequence ID" value="NZ_AP028947.1"/>
</dbReference>
<name>A0AA86IX55_9BURK</name>
<sequence>MLPELKKNKLPAQAPTPVPAHLAEVLDIDEKPHLRFGWAVLLIGFVGFILWAALVPLDQGAPLSGTVVVSGNSKTIQHPYGGVVERIHVQEGSEVKEGDTLITFNDVRSDSALEVARTQWISAMANQNRLSSELAGRDEIVFAPWLQENSTDPRVTAAIALQRDLFASRKATLRNELQALRETEVALGSSLRSMNASLADRREQLRLSKAQLDAMRTMANEGYLPVNRVLEAERQSSLASAAVSDDLSAISRTQGQLGEIRQRIALVNNQFMRESQTQLTETQRVVEELDERLRTAGYDNQYRELKSPVNGVVTNVQVHTEGGVVQAGASLMQVVPIGESLEISAQLAVQLIDKVSVGSEVQINFPAFNRSTTPQVTGLVRAVGADRVVEERTGMPYYLVKVQVLEKDMGKLKGLDLQPGMPADLLVKTGERTLLNYLVKPIQDHLGAALKEE</sequence>
<evidence type="ECO:0000259" key="10">
    <source>
        <dbReference type="Pfam" id="PF25994"/>
    </source>
</evidence>
<evidence type="ECO:0000256" key="7">
    <source>
        <dbReference type="ARBA" id="ARBA00022989"/>
    </source>
</evidence>
<organism evidence="12 13">
    <name type="scientific">Limnobacter thiooxidans</name>
    <dbReference type="NCBI Taxonomy" id="131080"/>
    <lineage>
        <taxon>Bacteria</taxon>
        <taxon>Pseudomonadati</taxon>
        <taxon>Pseudomonadota</taxon>
        <taxon>Betaproteobacteria</taxon>
        <taxon>Burkholderiales</taxon>
        <taxon>Burkholderiaceae</taxon>
        <taxon>Limnobacter</taxon>
    </lineage>
</organism>
<dbReference type="SUPFAM" id="SSF111369">
    <property type="entry name" value="HlyD-like secretion proteins"/>
    <property type="match status" value="1"/>
</dbReference>
<dbReference type="Pfam" id="PF25994">
    <property type="entry name" value="HH_AprE"/>
    <property type="match status" value="1"/>
</dbReference>
<dbReference type="NCBIfam" id="TIGR01843">
    <property type="entry name" value="type_I_hlyD"/>
    <property type="match status" value="1"/>
</dbReference>
<dbReference type="KEGG" id="lto:RGQ30_02530"/>
<evidence type="ECO:0000256" key="2">
    <source>
        <dbReference type="ARBA" id="ARBA00009477"/>
    </source>
</evidence>
<evidence type="ECO:0000256" key="6">
    <source>
        <dbReference type="ARBA" id="ARBA00022692"/>
    </source>
</evidence>
<evidence type="ECO:0000313" key="12">
    <source>
        <dbReference type="EMBL" id="BET24752.1"/>
    </source>
</evidence>
<comment type="subcellular location">
    <subcellularLocation>
        <location evidence="1 9">Cell inner membrane</location>
        <topology evidence="1 9">Single-pass membrane protein</topology>
    </subcellularLocation>
</comment>
<reference evidence="12 13" key="1">
    <citation type="submission" date="2023-10" db="EMBL/GenBank/DDBJ databases">
        <title>Complete Genome Sequence of Limnobacter thiooxidans CS-K2T, Isolated from freshwater lake sediments in Bavaria, Germany.</title>
        <authorList>
            <person name="Naruki M."/>
            <person name="Watanabe A."/>
            <person name="Warashina T."/>
            <person name="Morita T."/>
            <person name="Arakawa K."/>
        </authorList>
    </citation>
    <scope>NUCLEOTIDE SEQUENCE [LARGE SCALE GENOMIC DNA]</scope>
    <source>
        <strain evidence="12 13">CS-K2</strain>
    </source>
</reference>
<dbReference type="PANTHER" id="PTHR30386:SF17">
    <property type="entry name" value="ALKALINE PROTEASE SECRETION PROTEIN APRE"/>
    <property type="match status" value="1"/>
</dbReference>
<dbReference type="GO" id="GO:0015031">
    <property type="term" value="P:protein transport"/>
    <property type="evidence" value="ECO:0007669"/>
    <property type="project" value="InterPro"/>
</dbReference>
<gene>
    <name evidence="12" type="ORF">RGQ30_02530</name>
</gene>
<dbReference type="EMBL" id="AP028947">
    <property type="protein sequence ID" value="BET24752.1"/>
    <property type="molecule type" value="Genomic_DNA"/>
</dbReference>
<dbReference type="PANTHER" id="PTHR30386">
    <property type="entry name" value="MEMBRANE FUSION SUBUNIT OF EMRAB-TOLC MULTIDRUG EFFLUX PUMP"/>
    <property type="match status" value="1"/>
</dbReference>
<dbReference type="PRINTS" id="PR01490">
    <property type="entry name" value="RTXTOXIND"/>
</dbReference>
<comment type="similarity">
    <text evidence="2 9">Belongs to the membrane fusion protein (MFP) (TC 8.A.1) family.</text>
</comment>
<keyword evidence="8 9" id="KW-0472">Membrane</keyword>
<accession>A0AA86IX55</accession>
<feature type="domain" description="AprE-like beta-barrel" evidence="11">
    <location>
        <begin position="341"/>
        <end position="430"/>
    </location>
</feature>
<keyword evidence="3 9" id="KW-0813">Transport</keyword>